<keyword evidence="2" id="KW-0175">Coiled coil</keyword>
<feature type="coiled-coil region" evidence="2">
    <location>
        <begin position="106"/>
        <end position="148"/>
    </location>
</feature>
<feature type="domain" description="Remorin C-terminal" evidence="4">
    <location>
        <begin position="93"/>
        <end position="172"/>
    </location>
</feature>
<gene>
    <name evidence="5" type="ORF">FH972_011138</name>
</gene>
<evidence type="ECO:0000256" key="1">
    <source>
        <dbReference type="ARBA" id="ARBA00005711"/>
    </source>
</evidence>
<feature type="compositionally biased region" description="Polar residues" evidence="3">
    <location>
        <begin position="53"/>
        <end position="64"/>
    </location>
</feature>
<evidence type="ECO:0000259" key="4">
    <source>
        <dbReference type="Pfam" id="PF03763"/>
    </source>
</evidence>
<name>A0A660KQE8_9ROSI</name>
<evidence type="ECO:0000256" key="3">
    <source>
        <dbReference type="SAM" id="MobiDB-lite"/>
    </source>
</evidence>
<keyword evidence="6" id="KW-1185">Reference proteome</keyword>
<dbReference type="OrthoDB" id="1407062at2759"/>
<dbReference type="Proteomes" id="UP000327013">
    <property type="component" value="Chromosome 4"/>
</dbReference>
<protein>
    <recommendedName>
        <fullName evidence="4">Remorin C-terminal domain-containing protein</fullName>
    </recommendedName>
</protein>
<evidence type="ECO:0000256" key="2">
    <source>
        <dbReference type="SAM" id="Coils"/>
    </source>
</evidence>
<evidence type="ECO:0000313" key="6">
    <source>
        <dbReference type="Proteomes" id="UP000327013"/>
    </source>
</evidence>
<organism evidence="5 6">
    <name type="scientific">Carpinus fangiana</name>
    <dbReference type="NCBI Taxonomy" id="176857"/>
    <lineage>
        <taxon>Eukaryota</taxon>
        <taxon>Viridiplantae</taxon>
        <taxon>Streptophyta</taxon>
        <taxon>Embryophyta</taxon>
        <taxon>Tracheophyta</taxon>
        <taxon>Spermatophyta</taxon>
        <taxon>Magnoliopsida</taxon>
        <taxon>eudicotyledons</taxon>
        <taxon>Gunneridae</taxon>
        <taxon>Pentapetalae</taxon>
        <taxon>rosids</taxon>
        <taxon>fabids</taxon>
        <taxon>Fagales</taxon>
        <taxon>Betulaceae</taxon>
        <taxon>Carpinus</taxon>
    </lineage>
</organism>
<evidence type="ECO:0000313" key="5">
    <source>
        <dbReference type="EMBL" id="KAE8038657.1"/>
    </source>
</evidence>
<dbReference type="InterPro" id="IPR005516">
    <property type="entry name" value="Remorin_C"/>
</dbReference>
<dbReference type="EMBL" id="CM017324">
    <property type="protein sequence ID" value="KAE8038657.1"/>
    <property type="molecule type" value="Genomic_DNA"/>
</dbReference>
<reference evidence="5 6" key="1">
    <citation type="submission" date="2019-06" db="EMBL/GenBank/DDBJ databases">
        <title>A chromosomal-level reference genome of Carpinus fangiana (Coryloideae, Betulaceae).</title>
        <authorList>
            <person name="Yang X."/>
            <person name="Wang Z."/>
            <person name="Zhang L."/>
            <person name="Hao G."/>
            <person name="Liu J."/>
            <person name="Yang Y."/>
        </authorList>
    </citation>
    <scope>NUCLEOTIDE SEQUENCE [LARGE SCALE GENOMIC DNA]</scope>
    <source>
        <strain evidence="5">Cfa_2016G</strain>
        <tissue evidence="5">Leaf</tissue>
    </source>
</reference>
<dbReference type="Pfam" id="PF03763">
    <property type="entry name" value="Remorin_C"/>
    <property type="match status" value="1"/>
</dbReference>
<comment type="similarity">
    <text evidence="1">Belongs to the remorin family.</text>
</comment>
<sequence>MQTRHELINYCMALFHYNHSYSKITKAPPSDSSEGCSAWSMSSLMAVLPESPSPTCSAASSGPRDSQVPIEPSDARNQVFWSLINLFVVGLPMKEAAINEWELKNTKKAMEEMKKYESKVERKRSKALAKTNKRISRVKNEANRKKSKARRSTIDEISAVSKYYEKIRATKSFLLLKLRKFF</sequence>
<accession>A0A660KQE8</accession>
<dbReference type="AlphaFoldDB" id="A0A660KQE8"/>
<proteinExistence type="inferred from homology"/>
<feature type="region of interest" description="Disordered" evidence="3">
    <location>
        <begin position="52"/>
        <end position="71"/>
    </location>
</feature>